<feature type="region of interest" description="Disordered" evidence="12">
    <location>
        <begin position="1"/>
        <end position="25"/>
    </location>
</feature>
<organism evidence="14 15">
    <name type="scientific">Acipenser oxyrinchus oxyrinchus</name>
    <dbReference type="NCBI Taxonomy" id="40147"/>
    <lineage>
        <taxon>Eukaryota</taxon>
        <taxon>Metazoa</taxon>
        <taxon>Chordata</taxon>
        <taxon>Craniata</taxon>
        <taxon>Vertebrata</taxon>
        <taxon>Euteleostomi</taxon>
        <taxon>Actinopterygii</taxon>
        <taxon>Chondrostei</taxon>
        <taxon>Acipenseriformes</taxon>
        <taxon>Acipenseridae</taxon>
        <taxon>Acipenser</taxon>
    </lineage>
</organism>
<protein>
    <recommendedName>
        <fullName evidence="13">Zinc finger protein Rlf/292/654 TPR repeats domain-containing protein</fullName>
    </recommendedName>
</protein>
<evidence type="ECO:0000256" key="7">
    <source>
        <dbReference type="ARBA" id="ARBA00022833"/>
    </source>
</evidence>
<dbReference type="AlphaFoldDB" id="A0AAD8DE98"/>
<feature type="compositionally biased region" description="Basic and acidic residues" evidence="12">
    <location>
        <begin position="480"/>
        <end position="509"/>
    </location>
</feature>
<keyword evidence="11" id="KW-0539">Nucleus</keyword>
<keyword evidence="8" id="KW-0805">Transcription regulation</keyword>
<keyword evidence="10" id="KW-0804">Transcription</keyword>
<feature type="compositionally biased region" description="Basic and acidic residues" evidence="12">
    <location>
        <begin position="627"/>
        <end position="646"/>
    </location>
</feature>
<evidence type="ECO:0000313" key="15">
    <source>
        <dbReference type="Proteomes" id="UP001230051"/>
    </source>
</evidence>
<evidence type="ECO:0000256" key="8">
    <source>
        <dbReference type="ARBA" id="ARBA00023015"/>
    </source>
</evidence>
<evidence type="ECO:0000256" key="4">
    <source>
        <dbReference type="ARBA" id="ARBA00022723"/>
    </source>
</evidence>
<evidence type="ECO:0000256" key="12">
    <source>
        <dbReference type="SAM" id="MobiDB-lite"/>
    </source>
</evidence>
<dbReference type="GO" id="GO:0003677">
    <property type="term" value="F:DNA binding"/>
    <property type="evidence" value="ECO:0007669"/>
    <property type="project" value="UniProtKB-KW"/>
</dbReference>
<feature type="region of interest" description="Disordered" evidence="12">
    <location>
        <begin position="627"/>
        <end position="694"/>
    </location>
</feature>
<dbReference type="GO" id="GO:0008270">
    <property type="term" value="F:zinc ion binding"/>
    <property type="evidence" value="ECO:0007669"/>
    <property type="project" value="UniProtKB-KW"/>
</dbReference>
<feature type="region of interest" description="Disordered" evidence="12">
    <location>
        <begin position="370"/>
        <end position="393"/>
    </location>
</feature>
<evidence type="ECO:0000256" key="5">
    <source>
        <dbReference type="ARBA" id="ARBA00022737"/>
    </source>
</evidence>
<keyword evidence="4" id="KW-0479">Metal-binding</keyword>
<dbReference type="Proteomes" id="UP001230051">
    <property type="component" value="Unassembled WGS sequence"/>
</dbReference>
<dbReference type="InterPro" id="IPR057986">
    <property type="entry name" value="TPR_Rlf/292/654"/>
</dbReference>
<dbReference type="GO" id="GO:0005634">
    <property type="term" value="C:nucleus"/>
    <property type="evidence" value="ECO:0007669"/>
    <property type="project" value="UniProtKB-SubCell"/>
</dbReference>
<feature type="compositionally biased region" description="Basic and acidic residues" evidence="12">
    <location>
        <begin position="9"/>
        <end position="25"/>
    </location>
</feature>
<accession>A0AAD8DE98</accession>
<keyword evidence="15" id="KW-1185">Reference proteome</keyword>
<gene>
    <name evidence="14" type="ORF">AOXY_G10480</name>
</gene>
<comment type="subcellular location">
    <subcellularLocation>
        <location evidence="1">Nucleus</location>
    </subcellularLocation>
</comment>
<keyword evidence="6" id="KW-0863">Zinc-finger</keyword>
<evidence type="ECO:0000256" key="10">
    <source>
        <dbReference type="ARBA" id="ARBA00023163"/>
    </source>
</evidence>
<evidence type="ECO:0000256" key="1">
    <source>
        <dbReference type="ARBA" id="ARBA00004123"/>
    </source>
</evidence>
<evidence type="ECO:0000256" key="9">
    <source>
        <dbReference type="ARBA" id="ARBA00023125"/>
    </source>
</evidence>
<proteinExistence type="inferred from homology"/>
<evidence type="ECO:0000256" key="3">
    <source>
        <dbReference type="ARBA" id="ARBA00022553"/>
    </source>
</evidence>
<comment type="similarity">
    <text evidence="2">Belongs to the krueppel C2H2-type zinc-finger protein family.</text>
</comment>
<keyword evidence="5" id="KW-0677">Repeat</keyword>
<dbReference type="InterPro" id="IPR052251">
    <property type="entry name" value="GH-ZnFinger_Regulators"/>
</dbReference>
<reference evidence="14" key="1">
    <citation type="submission" date="2022-02" db="EMBL/GenBank/DDBJ databases">
        <title>Atlantic sturgeon de novo genome assembly.</title>
        <authorList>
            <person name="Stock M."/>
            <person name="Klopp C."/>
            <person name="Guiguen Y."/>
            <person name="Cabau C."/>
            <person name="Parinello H."/>
            <person name="Santidrian Yebra-Pimentel E."/>
            <person name="Kuhl H."/>
            <person name="Dirks R.P."/>
            <person name="Guessner J."/>
            <person name="Wuertz S."/>
            <person name="Du K."/>
            <person name="Schartl M."/>
        </authorList>
    </citation>
    <scope>NUCLEOTIDE SEQUENCE</scope>
    <source>
        <strain evidence="14">STURGEONOMICS-FGT-2020</strain>
        <tissue evidence="14">Whole blood</tissue>
    </source>
</reference>
<keyword evidence="7" id="KW-0862">Zinc</keyword>
<evidence type="ECO:0000256" key="2">
    <source>
        <dbReference type="ARBA" id="ARBA00006991"/>
    </source>
</evidence>
<feature type="domain" description="Zinc finger protein Rlf/292/654 TPR repeats" evidence="13">
    <location>
        <begin position="231"/>
        <end position="368"/>
    </location>
</feature>
<dbReference type="Pfam" id="PF25580">
    <property type="entry name" value="TPR_Rlf"/>
    <property type="match status" value="1"/>
</dbReference>
<dbReference type="GO" id="GO:0000981">
    <property type="term" value="F:DNA-binding transcription factor activity, RNA polymerase II-specific"/>
    <property type="evidence" value="ECO:0007669"/>
    <property type="project" value="TreeGrafter"/>
</dbReference>
<keyword evidence="9" id="KW-0238">DNA-binding</keyword>
<evidence type="ECO:0000256" key="11">
    <source>
        <dbReference type="ARBA" id="ARBA00023242"/>
    </source>
</evidence>
<dbReference type="PANTHER" id="PTHR15507">
    <property type="entry name" value="ZINC FINGER PROTEIN RLF"/>
    <property type="match status" value="1"/>
</dbReference>
<sequence length="694" mass="78731">MAEEESDHESERLREELESSLEHGVRDENGLPSKYYCFKFCQVVEEYAGRWQVPLPQLQVFQTALCCFTKGTATFPAECEQIQYVLSSLALSFFELLLFFGKDEFLEDPLKDIIESFQECHTTLARYKNVYLKLVKQIIKEGGPWENPVLKAVLKETPQPQETVDMYLNSEIPAFFEIRVRYLLACERIQEAVALSKCCIPHPEVGTNLYFYQAYLTCLFKASLRDHLHKEMAGIDSKDAVEIICNAEREEKDEVLLGLCRAFLIQQLETGNMYYIWDLIFIWSKLQLRANSSKQDFLEECQQLLLAATNVKMIFPFMKAIETELGDEGLQVCVQLCACTLNMDHHDDPNTKSLVYKIIAYLLPNDLEDVTPGDSMKQSDESAQGPVEQPGQKAPENHVKQLLKIAEHPVQELDGAPEVLVKERGEKTVEDLIKQPDKMPDDSEKPANVAPELAVVEPNAKLEGRVIESASNPEGPVAELDTKLEPLRTREGSVVKSDSKPELPLIESKRAQEGSVLNLNVKPESPLLEQDKLQECTVAEQKISEECSFVEPDRSQEFSIEEPNRLQECAVAEPDRLREYAVAEPERLQECAVAEPDRLREYAVAEPYRLQECAVAELDRLRECAVAEPDREQLLNGHSREEKTSMEEQTGSKVDAVEKKPDQPESKVEVEKKEPDPPETQMKKVSDGAMPSQD</sequence>
<evidence type="ECO:0000313" key="14">
    <source>
        <dbReference type="EMBL" id="KAK1167726.1"/>
    </source>
</evidence>
<evidence type="ECO:0000256" key="6">
    <source>
        <dbReference type="ARBA" id="ARBA00022771"/>
    </source>
</evidence>
<dbReference type="PANTHER" id="PTHR15507:SF16">
    <property type="entry name" value="ZINC FINGER PROTEIN 654"/>
    <property type="match status" value="1"/>
</dbReference>
<feature type="region of interest" description="Disordered" evidence="12">
    <location>
        <begin position="466"/>
        <end position="509"/>
    </location>
</feature>
<dbReference type="EMBL" id="JAGXEW010000009">
    <property type="protein sequence ID" value="KAK1167726.1"/>
    <property type="molecule type" value="Genomic_DNA"/>
</dbReference>
<keyword evidence="3" id="KW-0597">Phosphoprotein</keyword>
<comment type="caution">
    <text evidence="14">The sequence shown here is derived from an EMBL/GenBank/DDBJ whole genome shotgun (WGS) entry which is preliminary data.</text>
</comment>
<feature type="compositionally biased region" description="Basic and acidic residues" evidence="12">
    <location>
        <begin position="655"/>
        <end position="686"/>
    </location>
</feature>
<evidence type="ECO:0000259" key="13">
    <source>
        <dbReference type="Pfam" id="PF25580"/>
    </source>
</evidence>
<name>A0AAD8DE98_ACIOX</name>